<gene>
    <name evidence="2" type="ORF">DM82_1190</name>
</gene>
<dbReference type="InterPro" id="IPR012917">
    <property type="entry name" value="DUF3294"/>
</dbReference>
<reference evidence="2 3" key="1">
    <citation type="submission" date="2014-06" db="EMBL/GenBank/DDBJ databases">
        <authorList>
            <person name="Bishop-Lilly K.A."/>
            <person name="Broomall S.M."/>
            <person name="Chain P.S."/>
            <person name="Chertkov O."/>
            <person name="Coyne S.R."/>
            <person name="Daligault H.E."/>
            <person name="Davenport K.W."/>
            <person name="Erkkila T."/>
            <person name="Frey K.G."/>
            <person name="Gibbons H.S."/>
            <person name="Gu W."/>
            <person name="Jaissle J."/>
            <person name="Johnson S.L."/>
            <person name="Koroleva G.I."/>
            <person name="Ladner J.T."/>
            <person name="Lo C.-C."/>
            <person name="Minogue T.D."/>
            <person name="Munk C."/>
            <person name="Palacios G.F."/>
            <person name="Redden C.L."/>
            <person name="Rosenzweig C.N."/>
            <person name="Scholz M.B."/>
            <person name="Teshima H."/>
            <person name="Xu Y."/>
        </authorList>
    </citation>
    <scope>NUCLEOTIDE SEQUENCE [LARGE SCALE GENOMIC DNA]</scope>
    <source>
        <strain evidence="2 3">EO147</strain>
    </source>
</reference>
<name>A0AAI8B5B1_9BURK</name>
<dbReference type="AlphaFoldDB" id="A0AAI8B5B1"/>
<evidence type="ECO:0000256" key="1">
    <source>
        <dbReference type="SAM" id="Coils"/>
    </source>
</evidence>
<accession>A0AAI8B5B1</accession>
<organism evidence="2 3">
    <name type="scientific">Burkholderia oklahomensis</name>
    <dbReference type="NCBI Taxonomy" id="342113"/>
    <lineage>
        <taxon>Bacteria</taxon>
        <taxon>Pseudomonadati</taxon>
        <taxon>Pseudomonadota</taxon>
        <taxon>Betaproteobacteria</taxon>
        <taxon>Burkholderiales</taxon>
        <taxon>Burkholderiaceae</taxon>
        <taxon>Burkholderia</taxon>
        <taxon>pseudomallei group</taxon>
    </lineage>
</organism>
<dbReference type="Pfam" id="PF07957">
    <property type="entry name" value="DUF3294"/>
    <property type="match status" value="1"/>
</dbReference>
<proteinExistence type="predicted"/>
<feature type="coiled-coil region" evidence="1">
    <location>
        <begin position="29"/>
        <end position="84"/>
    </location>
</feature>
<protein>
    <submittedName>
        <fullName evidence="2">Uncharacterized protein</fullName>
    </submittedName>
</protein>
<evidence type="ECO:0000313" key="2">
    <source>
        <dbReference type="EMBL" id="AIO65927.1"/>
    </source>
</evidence>
<dbReference type="Proteomes" id="UP000029424">
    <property type="component" value="Chromosome 1"/>
</dbReference>
<keyword evidence="1" id="KW-0175">Coiled coil</keyword>
<dbReference type="EMBL" id="CP008726">
    <property type="protein sequence ID" value="AIO65927.1"/>
    <property type="molecule type" value="Genomic_DNA"/>
</dbReference>
<evidence type="ECO:0000313" key="3">
    <source>
        <dbReference type="Proteomes" id="UP000029424"/>
    </source>
</evidence>
<sequence length="151" mass="16778">MQPLNVPASKQPLPMALGAWSFPELLGAIATRDATIEQQQREIERLRERVEGQSELLAKTQQALLEMRAKLANARQEMFGASRERMSAWQLDIFEQAHEAPLPPQQPDLSIPVRGTGASVAAQAVRHCQAICRSSASCMRCRNRSCRNTIA</sequence>
<keyword evidence="3" id="KW-1185">Reference proteome</keyword>
<dbReference type="KEGG" id="bok:DM82_1190"/>